<evidence type="ECO:0000313" key="3">
    <source>
        <dbReference type="Proteomes" id="UP001194696"/>
    </source>
</evidence>
<accession>A0ABQ7K8C4</accession>
<feature type="non-terminal residue" evidence="2">
    <location>
        <position position="1"/>
    </location>
</feature>
<sequence>AFQRFLDYEDDGDGTRGGNVPNMSLQVQKQLVRRNPGLEVMNWEGQVSSDGVSPSDRLDVEDYTKLTNLQDLRLVRWDGSGGALVQVLKAIARTLEELEIIDVVGFEEHDLVVTPAAATKSAEESEGLGKGKGFLVLPSLTTLRVPCDPNITDMVYLAGCCPNLQELELEVLVDEFDLTRLASTLKTHCGELHTLAIHDNRDENKPGLSFGTLIRGCCDFSSLSASNSGGLVKIELSAMAYDAIDRDVIASILTHKAALEHLTVDYYCEGMHQRAFDAKDILKIVVECRQLQVLTISGSTGLSTPATLKILRSKPWGCSELVVLDMDFEGGGMPWSTPSTSHKHRGSGAGAGRGGKGKSSKKKKASDTTPVNISSTVSYMGWYCHPQESSYLFEEDAVQTPKTTLREVFSMVKELRSLAFLTFNLVTYTRSPDPSVMDYFELNE</sequence>
<evidence type="ECO:0000313" key="2">
    <source>
        <dbReference type="EMBL" id="KAG0293851.1"/>
    </source>
</evidence>
<evidence type="ECO:0000256" key="1">
    <source>
        <dbReference type="SAM" id="MobiDB-lite"/>
    </source>
</evidence>
<gene>
    <name evidence="2" type="ORF">BGZ96_002235</name>
</gene>
<reference evidence="2 3" key="1">
    <citation type="journal article" date="2020" name="Fungal Divers.">
        <title>Resolving the Mortierellaceae phylogeny through synthesis of multi-gene phylogenetics and phylogenomics.</title>
        <authorList>
            <person name="Vandepol N."/>
            <person name="Liber J."/>
            <person name="Desiro A."/>
            <person name="Na H."/>
            <person name="Kennedy M."/>
            <person name="Barry K."/>
            <person name="Grigoriev I.V."/>
            <person name="Miller A.N."/>
            <person name="O'Donnell K."/>
            <person name="Stajich J.E."/>
            <person name="Bonito G."/>
        </authorList>
    </citation>
    <scope>NUCLEOTIDE SEQUENCE [LARGE SCALE GENOMIC DNA]</scope>
    <source>
        <strain evidence="2 3">AD045</strain>
    </source>
</reference>
<protein>
    <submittedName>
        <fullName evidence="2">Uncharacterized protein</fullName>
    </submittedName>
</protein>
<comment type="caution">
    <text evidence="2">The sequence shown here is derived from an EMBL/GenBank/DDBJ whole genome shotgun (WGS) entry which is preliminary data.</text>
</comment>
<dbReference type="Gene3D" id="3.80.10.10">
    <property type="entry name" value="Ribonuclease Inhibitor"/>
    <property type="match status" value="1"/>
</dbReference>
<dbReference type="EMBL" id="JAAAIM010000141">
    <property type="protein sequence ID" value="KAG0293851.1"/>
    <property type="molecule type" value="Genomic_DNA"/>
</dbReference>
<dbReference type="SUPFAM" id="SSF52047">
    <property type="entry name" value="RNI-like"/>
    <property type="match status" value="1"/>
</dbReference>
<feature type="compositionally biased region" description="Basic residues" evidence="1">
    <location>
        <begin position="355"/>
        <end position="364"/>
    </location>
</feature>
<dbReference type="InterPro" id="IPR032675">
    <property type="entry name" value="LRR_dom_sf"/>
</dbReference>
<organism evidence="2 3">
    <name type="scientific">Linnemannia gamsii</name>
    <dbReference type="NCBI Taxonomy" id="64522"/>
    <lineage>
        <taxon>Eukaryota</taxon>
        <taxon>Fungi</taxon>
        <taxon>Fungi incertae sedis</taxon>
        <taxon>Mucoromycota</taxon>
        <taxon>Mortierellomycotina</taxon>
        <taxon>Mortierellomycetes</taxon>
        <taxon>Mortierellales</taxon>
        <taxon>Mortierellaceae</taxon>
        <taxon>Linnemannia</taxon>
    </lineage>
</organism>
<keyword evidence="3" id="KW-1185">Reference proteome</keyword>
<proteinExistence type="predicted"/>
<feature type="region of interest" description="Disordered" evidence="1">
    <location>
        <begin position="335"/>
        <end position="369"/>
    </location>
</feature>
<name>A0ABQ7K8C4_9FUNG</name>
<dbReference type="Proteomes" id="UP001194696">
    <property type="component" value="Unassembled WGS sequence"/>
</dbReference>